<dbReference type="AlphaFoldDB" id="A0AA49GM65"/>
<keyword evidence="5 7" id="KW-0472">Membrane</keyword>
<evidence type="ECO:0000259" key="9">
    <source>
        <dbReference type="Pfam" id="PF07715"/>
    </source>
</evidence>
<dbReference type="InterPro" id="IPR036942">
    <property type="entry name" value="Beta-barrel_TonB_sf"/>
</dbReference>
<dbReference type="NCBIfam" id="TIGR04057">
    <property type="entry name" value="SusC_RagA_signa"/>
    <property type="match status" value="1"/>
</dbReference>
<dbReference type="InterPro" id="IPR008969">
    <property type="entry name" value="CarboxyPept-like_regulatory"/>
</dbReference>
<evidence type="ECO:0000256" key="2">
    <source>
        <dbReference type="ARBA" id="ARBA00022448"/>
    </source>
</evidence>
<evidence type="ECO:0000256" key="3">
    <source>
        <dbReference type="ARBA" id="ARBA00022452"/>
    </source>
</evidence>
<comment type="subcellular location">
    <subcellularLocation>
        <location evidence="1 7">Cell outer membrane</location>
        <topology evidence="1 7">Multi-pass membrane protein</topology>
    </subcellularLocation>
</comment>
<dbReference type="PROSITE" id="PS51257">
    <property type="entry name" value="PROKAR_LIPOPROTEIN"/>
    <property type="match status" value="1"/>
</dbReference>
<dbReference type="Pfam" id="PF07715">
    <property type="entry name" value="Plug"/>
    <property type="match status" value="1"/>
</dbReference>
<feature type="chain" id="PRO_5041248222" evidence="8">
    <location>
        <begin position="35"/>
        <end position="1042"/>
    </location>
</feature>
<sequence>MRQILPHELCAMRFTVWGIFLFSCMFLVSSAAFAQQTVTGTVSDLSSDEPLPGVNVLVQGTSTGTVTDIDGNYSISVPGASAVLVISSVGYESVQETVGSRSTIDVVLAPDLTQLGEVVVTALGVEKERKSLGYSVGEVQGEELVQAREINLGNALSGRVAGVNVSNAATGPAGSSRVIIRGNSSLGGNNEPLYVIDGIPIDNTQLGAAGMWGGTDSGDGLSSINPDDIAEISVLKGNTAAALYGSRASNGVILITTKKGTARKGIGVELNSNLVFENIINNFDWQHQYGQGSRGIKPLTQEEAISYGNSSWGAQLDGSNVIQFDGVDRPYSYNGDPYDDFYETGLTFTNTVSLYGGNETANYRFSASNLDNDAVMPNAGYNRKNFTMNINGTFGEKLTMSAKAQYSIEDTDNRPRLSDSPGNANFAVSTLPANVNINTLKGPTGKLGAGEDGEEFAFSSNTYLTNPYWGAYQFVNSDDRNRIIGSALARYDFTDWLYLQGRIGIDNYSVRTTNLEPYGTAYKVLGGMVEGKRTVQEINADFLLGTDHQLGKIGLSAFVGGNQMRRYDENMTINGQNFNIPFFHAVSNAANQSPTLSYSQKGINSIFGSIEVDYNDYLFLTVTGRNDWFSTLAADRNSIFYPSVGGSFVFSDAFTMPAWVSFGKVRGSWAQVGGDTDPYNINLTYGLVGQGHQGAALAGISQENIPNALLQPLTVTETEVGFDVRFFNDRLGVDFAYYDRVTENDIVSASISRTSGYTGVVVNVGEMRNSGIELLITGQPVVTPNFTWEVIFNAAQNNNEVIQLTEGVDFLSGDQARSQNVFVRHAVGYPYASIWGRKHKTINGQKVYDADGLPVRSDDIELLGSGVHAFTSGITNSFRYKNITLSALIDIKTGADLFSGTNLTAYSLGLHQETLVGREEGLSFSGVDENGEAATFNIAPENVQDYYSRIASQITEEFIYDASFAKLRSVQIGYNLPNALLTNTPFTAVNVSFVGRNLLLLWSNVENTDPESTYSTTNNSQGLEWFGIPQYRSYGFNVNIKF</sequence>
<evidence type="ECO:0000256" key="7">
    <source>
        <dbReference type="PROSITE-ProRule" id="PRU01360"/>
    </source>
</evidence>
<reference evidence="10" key="2">
    <citation type="journal article" date="2024" name="Antonie Van Leeuwenhoek">
        <title>Roseihalotalea indica gen. nov., sp. nov., a halophilic Bacteroidetes from mesopelagic Southwest Indian Ocean with higher carbohydrate metabolic potential.</title>
        <authorList>
            <person name="Chen B."/>
            <person name="Zhang M."/>
            <person name="Lin D."/>
            <person name="Ye J."/>
            <person name="Tang K."/>
        </authorList>
    </citation>
    <scope>NUCLEOTIDE SEQUENCE</scope>
    <source>
        <strain evidence="10">TK19036</strain>
    </source>
</reference>
<dbReference type="SUPFAM" id="SSF56935">
    <property type="entry name" value="Porins"/>
    <property type="match status" value="1"/>
</dbReference>
<proteinExistence type="inferred from homology"/>
<keyword evidence="6 7" id="KW-0998">Cell outer membrane</keyword>
<accession>A0AA49GM65</accession>
<name>A0AA49GM65_9BACT</name>
<dbReference type="Gene3D" id="2.170.130.10">
    <property type="entry name" value="TonB-dependent receptor, plug domain"/>
    <property type="match status" value="1"/>
</dbReference>
<evidence type="ECO:0000256" key="1">
    <source>
        <dbReference type="ARBA" id="ARBA00004571"/>
    </source>
</evidence>
<keyword evidence="8" id="KW-0732">Signal</keyword>
<evidence type="ECO:0000256" key="5">
    <source>
        <dbReference type="ARBA" id="ARBA00023136"/>
    </source>
</evidence>
<comment type="similarity">
    <text evidence="7">Belongs to the TonB-dependent receptor family.</text>
</comment>
<dbReference type="Gene3D" id="2.60.40.1120">
    <property type="entry name" value="Carboxypeptidase-like, regulatory domain"/>
    <property type="match status" value="1"/>
</dbReference>
<dbReference type="InterPro" id="IPR037066">
    <property type="entry name" value="Plug_dom_sf"/>
</dbReference>
<dbReference type="InterPro" id="IPR023997">
    <property type="entry name" value="TonB-dep_OMP_SusC/RagA_CS"/>
</dbReference>
<dbReference type="InterPro" id="IPR012910">
    <property type="entry name" value="Plug_dom"/>
</dbReference>
<evidence type="ECO:0000256" key="4">
    <source>
        <dbReference type="ARBA" id="ARBA00022692"/>
    </source>
</evidence>
<dbReference type="Pfam" id="PF13715">
    <property type="entry name" value="CarbopepD_reg_2"/>
    <property type="match status" value="1"/>
</dbReference>
<organism evidence="10">
    <name type="scientific">Roseihalotalea indica</name>
    <dbReference type="NCBI Taxonomy" id="2867963"/>
    <lineage>
        <taxon>Bacteria</taxon>
        <taxon>Pseudomonadati</taxon>
        <taxon>Bacteroidota</taxon>
        <taxon>Cytophagia</taxon>
        <taxon>Cytophagales</taxon>
        <taxon>Catalimonadaceae</taxon>
        <taxon>Roseihalotalea</taxon>
    </lineage>
</organism>
<evidence type="ECO:0000256" key="8">
    <source>
        <dbReference type="SAM" id="SignalP"/>
    </source>
</evidence>
<dbReference type="Gene3D" id="2.40.170.20">
    <property type="entry name" value="TonB-dependent receptor, beta-barrel domain"/>
    <property type="match status" value="1"/>
</dbReference>
<feature type="domain" description="TonB-dependent receptor plug" evidence="9">
    <location>
        <begin position="131"/>
        <end position="252"/>
    </location>
</feature>
<gene>
    <name evidence="10" type="ORF">K4G66_28500</name>
</gene>
<dbReference type="NCBIfam" id="TIGR04056">
    <property type="entry name" value="OMP_RagA_SusC"/>
    <property type="match status" value="1"/>
</dbReference>
<dbReference type="InterPro" id="IPR039426">
    <property type="entry name" value="TonB-dep_rcpt-like"/>
</dbReference>
<dbReference type="EMBL" id="CP120682">
    <property type="protein sequence ID" value="WKN36306.1"/>
    <property type="molecule type" value="Genomic_DNA"/>
</dbReference>
<evidence type="ECO:0000313" key="10">
    <source>
        <dbReference type="EMBL" id="WKN36306.1"/>
    </source>
</evidence>
<reference evidence="10" key="1">
    <citation type="journal article" date="2023" name="Comput. Struct. Biotechnol. J.">
        <title>Discovery of a novel marine Bacteroidetes with a rich repertoire of carbohydrate-active enzymes.</title>
        <authorList>
            <person name="Chen B."/>
            <person name="Liu G."/>
            <person name="Chen Q."/>
            <person name="Wang H."/>
            <person name="Liu L."/>
            <person name="Tang K."/>
        </authorList>
    </citation>
    <scope>NUCLEOTIDE SEQUENCE</scope>
    <source>
        <strain evidence="10">TK19036</strain>
    </source>
</reference>
<protein>
    <submittedName>
        <fullName evidence="10">SusC/RagA family TonB-linked outer membrane protein</fullName>
    </submittedName>
</protein>
<dbReference type="GO" id="GO:0009279">
    <property type="term" value="C:cell outer membrane"/>
    <property type="evidence" value="ECO:0007669"/>
    <property type="project" value="UniProtKB-SubCell"/>
</dbReference>
<evidence type="ECO:0000256" key="6">
    <source>
        <dbReference type="ARBA" id="ARBA00023237"/>
    </source>
</evidence>
<feature type="signal peptide" evidence="8">
    <location>
        <begin position="1"/>
        <end position="34"/>
    </location>
</feature>
<keyword evidence="4 7" id="KW-0812">Transmembrane</keyword>
<dbReference type="PROSITE" id="PS52016">
    <property type="entry name" value="TONB_DEPENDENT_REC_3"/>
    <property type="match status" value="1"/>
</dbReference>
<keyword evidence="2 7" id="KW-0813">Transport</keyword>
<dbReference type="SUPFAM" id="SSF49464">
    <property type="entry name" value="Carboxypeptidase regulatory domain-like"/>
    <property type="match status" value="1"/>
</dbReference>
<dbReference type="InterPro" id="IPR023996">
    <property type="entry name" value="TonB-dep_OMP_SusC/RagA"/>
</dbReference>
<keyword evidence="3 7" id="KW-1134">Transmembrane beta strand</keyword>